<comment type="similarity">
    <text evidence="1 2">Belongs to the anti-sigma-factor antagonist family.</text>
</comment>
<feature type="domain" description="STAS" evidence="3">
    <location>
        <begin position="17"/>
        <end position="120"/>
    </location>
</feature>
<gene>
    <name evidence="4" type="ORF">GA0070617_3460</name>
</gene>
<reference evidence="4 5" key="1">
    <citation type="submission" date="2016-06" db="EMBL/GenBank/DDBJ databases">
        <authorList>
            <person name="Kjaerup R.B."/>
            <person name="Dalgaard T.S."/>
            <person name="Juul-Madsen H.R."/>
        </authorList>
    </citation>
    <scope>NUCLEOTIDE SEQUENCE [LARGE SCALE GENOMIC DNA]</scope>
    <source>
        <strain evidence="4 5">DSM 45577</strain>
    </source>
</reference>
<dbReference type="PROSITE" id="PS50801">
    <property type="entry name" value="STAS"/>
    <property type="match status" value="1"/>
</dbReference>
<dbReference type="SUPFAM" id="SSF52091">
    <property type="entry name" value="SpoIIaa-like"/>
    <property type="match status" value="1"/>
</dbReference>
<sequence length="120" mass="13237">MKGTTLTFTVTYAPWAPGAMRLRLGGELDLSTVGQLHTVLDRLLDDGARHFLVDLTDLVFCDSTGMAAFVRGDNRAERDGGWLRLTGASGRVERVLRVTGLWEVLRYDPERVDPMSQAAS</sequence>
<dbReference type="Pfam" id="PF13466">
    <property type="entry name" value="STAS_2"/>
    <property type="match status" value="1"/>
</dbReference>
<evidence type="ECO:0000256" key="2">
    <source>
        <dbReference type="RuleBase" id="RU003749"/>
    </source>
</evidence>
<accession>A0A1C6UTP5</accession>
<name>A0A1C6UTP5_9ACTN</name>
<keyword evidence="5" id="KW-1185">Reference proteome</keyword>
<dbReference type="InterPro" id="IPR058548">
    <property type="entry name" value="MlaB-like_STAS"/>
</dbReference>
<dbReference type="AlphaFoldDB" id="A0A1C6UTP5"/>
<dbReference type="PANTHER" id="PTHR33495">
    <property type="entry name" value="ANTI-SIGMA FACTOR ANTAGONIST TM_1081-RELATED-RELATED"/>
    <property type="match status" value="1"/>
</dbReference>
<organism evidence="4 5">
    <name type="scientific">Micromonospora yangpuensis</name>
    <dbReference type="NCBI Taxonomy" id="683228"/>
    <lineage>
        <taxon>Bacteria</taxon>
        <taxon>Bacillati</taxon>
        <taxon>Actinomycetota</taxon>
        <taxon>Actinomycetes</taxon>
        <taxon>Micromonosporales</taxon>
        <taxon>Micromonosporaceae</taxon>
        <taxon>Micromonospora</taxon>
    </lineage>
</organism>
<dbReference type="EMBL" id="FMIA01000002">
    <property type="protein sequence ID" value="SCL57199.1"/>
    <property type="molecule type" value="Genomic_DNA"/>
</dbReference>
<dbReference type="InterPro" id="IPR003658">
    <property type="entry name" value="Anti-sigma_ant"/>
</dbReference>
<protein>
    <recommendedName>
        <fullName evidence="2">Anti-sigma factor antagonist</fullName>
    </recommendedName>
</protein>
<dbReference type="Gene3D" id="3.30.750.24">
    <property type="entry name" value="STAS domain"/>
    <property type="match status" value="1"/>
</dbReference>
<dbReference type="InterPro" id="IPR002645">
    <property type="entry name" value="STAS_dom"/>
</dbReference>
<dbReference type="Proteomes" id="UP000198937">
    <property type="component" value="Unassembled WGS sequence"/>
</dbReference>
<proteinExistence type="inferred from homology"/>
<dbReference type="PANTHER" id="PTHR33495:SF2">
    <property type="entry name" value="ANTI-SIGMA FACTOR ANTAGONIST TM_1081-RELATED"/>
    <property type="match status" value="1"/>
</dbReference>
<evidence type="ECO:0000313" key="4">
    <source>
        <dbReference type="EMBL" id="SCL57199.1"/>
    </source>
</evidence>
<dbReference type="CDD" id="cd07043">
    <property type="entry name" value="STAS_anti-anti-sigma_factors"/>
    <property type="match status" value="1"/>
</dbReference>
<dbReference type="STRING" id="683228.GA0070617_3460"/>
<dbReference type="InterPro" id="IPR036513">
    <property type="entry name" value="STAS_dom_sf"/>
</dbReference>
<evidence type="ECO:0000259" key="3">
    <source>
        <dbReference type="PROSITE" id="PS50801"/>
    </source>
</evidence>
<evidence type="ECO:0000256" key="1">
    <source>
        <dbReference type="ARBA" id="ARBA00009013"/>
    </source>
</evidence>
<dbReference type="GO" id="GO:0043856">
    <property type="term" value="F:anti-sigma factor antagonist activity"/>
    <property type="evidence" value="ECO:0007669"/>
    <property type="project" value="InterPro"/>
</dbReference>
<dbReference type="NCBIfam" id="TIGR00377">
    <property type="entry name" value="ant_ant_sig"/>
    <property type="match status" value="1"/>
</dbReference>
<evidence type="ECO:0000313" key="5">
    <source>
        <dbReference type="Proteomes" id="UP000198937"/>
    </source>
</evidence>